<evidence type="ECO:0000256" key="2">
    <source>
        <dbReference type="SAM" id="SignalP"/>
    </source>
</evidence>
<keyword evidence="4" id="KW-1185">Reference proteome</keyword>
<sequence>MSVGWKLVPVFLTWAGPLRVWAPVMGAKRLARARGRAELTSRNHVPRTRCRPAAPSFKPPKACGGSRMGMSPSVPDGVFCGRAEVKPFLSGRAFPQRAVAFLRHAAAARGQER</sequence>
<evidence type="ECO:0008006" key="5">
    <source>
        <dbReference type="Google" id="ProtNLM"/>
    </source>
</evidence>
<proteinExistence type="predicted"/>
<accession>A0A6A6TNN2</accession>
<keyword evidence="2" id="KW-0732">Signal</keyword>
<organism evidence="3 4">
    <name type="scientific">Lophiostoma macrostomum CBS 122681</name>
    <dbReference type="NCBI Taxonomy" id="1314788"/>
    <lineage>
        <taxon>Eukaryota</taxon>
        <taxon>Fungi</taxon>
        <taxon>Dikarya</taxon>
        <taxon>Ascomycota</taxon>
        <taxon>Pezizomycotina</taxon>
        <taxon>Dothideomycetes</taxon>
        <taxon>Pleosporomycetidae</taxon>
        <taxon>Pleosporales</taxon>
        <taxon>Lophiostomataceae</taxon>
        <taxon>Lophiostoma</taxon>
    </lineage>
</organism>
<protein>
    <recommendedName>
        <fullName evidence="5">Secreted protein</fullName>
    </recommendedName>
</protein>
<feature type="region of interest" description="Disordered" evidence="1">
    <location>
        <begin position="47"/>
        <end position="68"/>
    </location>
</feature>
<reference evidence="3" key="1">
    <citation type="journal article" date="2020" name="Stud. Mycol.">
        <title>101 Dothideomycetes genomes: a test case for predicting lifestyles and emergence of pathogens.</title>
        <authorList>
            <person name="Haridas S."/>
            <person name="Albert R."/>
            <person name="Binder M."/>
            <person name="Bloem J."/>
            <person name="Labutti K."/>
            <person name="Salamov A."/>
            <person name="Andreopoulos B."/>
            <person name="Baker S."/>
            <person name="Barry K."/>
            <person name="Bills G."/>
            <person name="Bluhm B."/>
            <person name="Cannon C."/>
            <person name="Castanera R."/>
            <person name="Culley D."/>
            <person name="Daum C."/>
            <person name="Ezra D."/>
            <person name="Gonzalez J."/>
            <person name="Henrissat B."/>
            <person name="Kuo A."/>
            <person name="Liang C."/>
            <person name="Lipzen A."/>
            <person name="Lutzoni F."/>
            <person name="Magnuson J."/>
            <person name="Mondo S."/>
            <person name="Nolan M."/>
            <person name="Ohm R."/>
            <person name="Pangilinan J."/>
            <person name="Park H.-J."/>
            <person name="Ramirez L."/>
            <person name="Alfaro M."/>
            <person name="Sun H."/>
            <person name="Tritt A."/>
            <person name="Yoshinaga Y."/>
            <person name="Zwiers L.-H."/>
            <person name="Turgeon B."/>
            <person name="Goodwin S."/>
            <person name="Spatafora J."/>
            <person name="Crous P."/>
            <person name="Grigoriev I."/>
        </authorList>
    </citation>
    <scope>NUCLEOTIDE SEQUENCE</scope>
    <source>
        <strain evidence="3">CBS 122681</strain>
    </source>
</reference>
<name>A0A6A6TNN2_9PLEO</name>
<gene>
    <name evidence="3" type="ORF">K491DRAFT_380546</name>
</gene>
<dbReference type="EMBL" id="MU004292">
    <property type="protein sequence ID" value="KAF2661669.1"/>
    <property type="molecule type" value="Genomic_DNA"/>
</dbReference>
<dbReference type="Proteomes" id="UP000799324">
    <property type="component" value="Unassembled WGS sequence"/>
</dbReference>
<feature type="signal peptide" evidence="2">
    <location>
        <begin position="1"/>
        <end position="26"/>
    </location>
</feature>
<evidence type="ECO:0000313" key="3">
    <source>
        <dbReference type="EMBL" id="KAF2661669.1"/>
    </source>
</evidence>
<evidence type="ECO:0000256" key="1">
    <source>
        <dbReference type="SAM" id="MobiDB-lite"/>
    </source>
</evidence>
<feature type="chain" id="PRO_5025459529" description="Secreted protein" evidence="2">
    <location>
        <begin position="27"/>
        <end position="113"/>
    </location>
</feature>
<evidence type="ECO:0000313" key="4">
    <source>
        <dbReference type="Proteomes" id="UP000799324"/>
    </source>
</evidence>
<dbReference type="AlphaFoldDB" id="A0A6A6TNN2"/>